<keyword evidence="1" id="KW-0812">Transmembrane</keyword>
<keyword evidence="1" id="KW-0472">Membrane</keyword>
<evidence type="ECO:0000313" key="2">
    <source>
        <dbReference type="EMBL" id="SFJ28146.1"/>
    </source>
</evidence>
<name>A0A1I3Q4T1_9FLAO</name>
<evidence type="ECO:0000256" key="1">
    <source>
        <dbReference type="SAM" id="Phobius"/>
    </source>
</evidence>
<organism evidence="2 3">
    <name type="scientific">Myroides guanonis</name>
    <dbReference type="NCBI Taxonomy" id="1150112"/>
    <lineage>
        <taxon>Bacteria</taxon>
        <taxon>Pseudomonadati</taxon>
        <taxon>Bacteroidota</taxon>
        <taxon>Flavobacteriia</taxon>
        <taxon>Flavobacteriales</taxon>
        <taxon>Flavobacteriaceae</taxon>
        <taxon>Myroides</taxon>
    </lineage>
</organism>
<sequence length="49" mass="6152">MKNIPFITNIALFFEETSNIYMFIFNYLLFLTLIRETRNFKIYKFTFQR</sequence>
<dbReference type="Proteomes" id="UP000243887">
    <property type="component" value="Unassembled WGS sequence"/>
</dbReference>
<keyword evidence="3" id="KW-1185">Reference proteome</keyword>
<proteinExistence type="predicted"/>
<dbReference type="STRING" id="1150112.SAMN04487893_10531"/>
<feature type="transmembrane region" description="Helical" evidence="1">
    <location>
        <begin position="20"/>
        <end position="37"/>
    </location>
</feature>
<keyword evidence="1" id="KW-1133">Transmembrane helix</keyword>
<dbReference type="EMBL" id="FORU01000005">
    <property type="protein sequence ID" value="SFJ28146.1"/>
    <property type="molecule type" value="Genomic_DNA"/>
</dbReference>
<accession>A0A1I3Q4T1</accession>
<gene>
    <name evidence="2" type="ORF">SAMN04487893_10531</name>
</gene>
<evidence type="ECO:0000313" key="3">
    <source>
        <dbReference type="Proteomes" id="UP000243887"/>
    </source>
</evidence>
<dbReference type="AlphaFoldDB" id="A0A1I3Q4T1"/>
<protein>
    <submittedName>
        <fullName evidence="2">Uncharacterized protein</fullName>
    </submittedName>
</protein>
<reference evidence="3" key="1">
    <citation type="submission" date="2016-10" db="EMBL/GenBank/DDBJ databases">
        <authorList>
            <person name="Varghese N."/>
            <person name="Submissions S."/>
        </authorList>
    </citation>
    <scope>NUCLEOTIDE SEQUENCE [LARGE SCALE GENOMIC DNA]</scope>
    <source>
        <strain evidence="3">DSM 26542</strain>
    </source>
</reference>